<gene>
    <name evidence="3" type="ORF">Slati_2759600</name>
</gene>
<dbReference type="Pfam" id="PF03108">
    <property type="entry name" value="DBD_Tnp_Mut"/>
    <property type="match status" value="1"/>
</dbReference>
<dbReference type="EMBL" id="JACGWN010000009">
    <property type="protein sequence ID" value="KAL0434253.1"/>
    <property type="molecule type" value="Genomic_DNA"/>
</dbReference>
<comment type="caution">
    <text evidence="3">The sequence shown here is derived from an EMBL/GenBank/DDBJ whole genome shotgun (WGS) entry which is preliminary data.</text>
</comment>
<dbReference type="PANTHER" id="PTHR31973:SF199">
    <property type="entry name" value="SWIM-TYPE DOMAIN-CONTAINING PROTEIN"/>
    <property type="match status" value="1"/>
</dbReference>
<accession>A0AAW2VYR1</accession>
<dbReference type="AlphaFoldDB" id="A0AAW2VYR1"/>
<evidence type="ECO:0000256" key="1">
    <source>
        <dbReference type="SAM" id="MobiDB-lite"/>
    </source>
</evidence>
<feature type="compositionally biased region" description="Polar residues" evidence="1">
    <location>
        <begin position="440"/>
        <end position="460"/>
    </location>
</feature>
<reference evidence="3" key="2">
    <citation type="journal article" date="2024" name="Plant">
        <title>Genomic evolution and insights into agronomic trait innovations of Sesamum species.</title>
        <authorList>
            <person name="Miao H."/>
            <person name="Wang L."/>
            <person name="Qu L."/>
            <person name="Liu H."/>
            <person name="Sun Y."/>
            <person name="Le M."/>
            <person name="Wang Q."/>
            <person name="Wei S."/>
            <person name="Zheng Y."/>
            <person name="Lin W."/>
            <person name="Duan Y."/>
            <person name="Cao H."/>
            <person name="Xiong S."/>
            <person name="Wang X."/>
            <person name="Wei L."/>
            <person name="Li C."/>
            <person name="Ma Q."/>
            <person name="Ju M."/>
            <person name="Zhao R."/>
            <person name="Li G."/>
            <person name="Mu C."/>
            <person name="Tian Q."/>
            <person name="Mei H."/>
            <person name="Zhang T."/>
            <person name="Gao T."/>
            <person name="Zhang H."/>
        </authorList>
    </citation>
    <scope>NUCLEOTIDE SEQUENCE</scope>
    <source>
        <strain evidence="3">KEN1</strain>
    </source>
</reference>
<proteinExistence type="predicted"/>
<feature type="domain" description="Transposase MuDR plant" evidence="2">
    <location>
        <begin position="160"/>
        <end position="224"/>
    </location>
</feature>
<dbReference type="PANTHER" id="PTHR31973">
    <property type="entry name" value="POLYPROTEIN, PUTATIVE-RELATED"/>
    <property type="match status" value="1"/>
</dbReference>
<evidence type="ECO:0000259" key="2">
    <source>
        <dbReference type="Pfam" id="PF03108"/>
    </source>
</evidence>
<name>A0AAW2VYR1_9LAMI</name>
<dbReference type="InterPro" id="IPR004332">
    <property type="entry name" value="Transposase_MuDR"/>
</dbReference>
<feature type="region of interest" description="Disordered" evidence="1">
    <location>
        <begin position="430"/>
        <end position="460"/>
    </location>
</feature>
<organism evidence="3">
    <name type="scientific">Sesamum latifolium</name>
    <dbReference type="NCBI Taxonomy" id="2727402"/>
    <lineage>
        <taxon>Eukaryota</taxon>
        <taxon>Viridiplantae</taxon>
        <taxon>Streptophyta</taxon>
        <taxon>Embryophyta</taxon>
        <taxon>Tracheophyta</taxon>
        <taxon>Spermatophyta</taxon>
        <taxon>Magnoliopsida</taxon>
        <taxon>eudicotyledons</taxon>
        <taxon>Gunneridae</taxon>
        <taxon>Pentapetalae</taxon>
        <taxon>asterids</taxon>
        <taxon>lamiids</taxon>
        <taxon>Lamiales</taxon>
        <taxon>Pedaliaceae</taxon>
        <taxon>Sesamum</taxon>
    </lineage>
</organism>
<evidence type="ECO:0000313" key="3">
    <source>
        <dbReference type="EMBL" id="KAL0434253.1"/>
    </source>
</evidence>
<sequence>MRLRDNGYSMECLNIFGIIVLAEYVCAQDVMRIVELVVSNRVIEVFAIERGLEGENIEGEDSEYRIEDDELIELSEEEGEDNLVDSEYWLSEDGCEQLQQEPMRILEEYDNANMPDVSDGEQLEDYESDELNSIPSNDEVQSEHVRFYKFRPEVDLPDPQLRNGMIFADAAQFKEAVKAHAVTWQRNIKFVKNEKTRVRAKYQGVNCPWDVLASKMRNSYTFQIKTINPNHNYVRTLSRHRFVTSKILSKKYMTDWKLNSGWKLGDFQDKVQNDLNVEVSKSQYYRTKNKVNDMLYEKKTEEVEHKFCVRHMYSNFKKIHSGSALKHRVWKLAKASTENWFKEEIESLKNFSEAAHGLLSKLNPSYWSKSHFKIYPKCDILLNNLCESFNYTILEARNTPLLIMLETIRIYLQKTLQSRTDTSVRWHGPLCPKGDANVPASPSQSLTTRENQKEGVNSLQ</sequence>
<reference evidence="3" key="1">
    <citation type="submission" date="2020-06" db="EMBL/GenBank/DDBJ databases">
        <authorList>
            <person name="Li T."/>
            <person name="Hu X."/>
            <person name="Zhang T."/>
            <person name="Song X."/>
            <person name="Zhang H."/>
            <person name="Dai N."/>
            <person name="Sheng W."/>
            <person name="Hou X."/>
            <person name="Wei L."/>
        </authorList>
    </citation>
    <scope>NUCLEOTIDE SEQUENCE</scope>
    <source>
        <strain evidence="3">KEN1</strain>
        <tissue evidence="3">Leaf</tissue>
    </source>
</reference>
<protein>
    <recommendedName>
        <fullName evidence="2">Transposase MuDR plant domain-containing protein</fullName>
    </recommendedName>
</protein>